<feature type="transmembrane region" description="Helical" evidence="1">
    <location>
        <begin position="350"/>
        <end position="372"/>
    </location>
</feature>
<feature type="transmembrane region" description="Helical" evidence="1">
    <location>
        <begin position="223"/>
        <end position="244"/>
    </location>
</feature>
<feature type="domain" description="Low-salt glycan biosynthesis hexosyltransferase Agl6 C-terminal transmembrane region" evidence="3">
    <location>
        <begin position="278"/>
        <end position="371"/>
    </location>
</feature>
<reference evidence="4 5" key="1">
    <citation type="journal article" date="2015" name="Microbes Environ.">
        <title>Distribution and evolution of nitrogen fixation genes in the phylum bacteroidetes.</title>
        <authorList>
            <person name="Inoue J."/>
            <person name="Oshima K."/>
            <person name="Suda W."/>
            <person name="Sakamoto M."/>
            <person name="Iino T."/>
            <person name="Noda S."/>
            <person name="Hongoh Y."/>
            <person name="Hattori M."/>
            <person name="Ohkuma M."/>
        </authorList>
    </citation>
    <scope>NUCLEOTIDE SEQUENCE [LARGE SCALE GENOMIC DNA]</scope>
    <source>
        <strain evidence="4">JCM 15548</strain>
    </source>
</reference>
<gene>
    <name evidence="4" type="ORF">JCM15548_12792</name>
</gene>
<evidence type="ECO:0000259" key="3">
    <source>
        <dbReference type="Pfam" id="PF26629"/>
    </source>
</evidence>
<keyword evidence="1" id="KW-0472">Membrane</keyword>
<keyword evidence="1" id="KW-0812">Transmembrane</keyword>
<sequence length="376" mass="41777">MPCLNEEETLTQCIGKAKKAIEAYNIDAEILIADNGSTDRSIEIATELGARVLHVKSKGYGSALSAGIEHAKGRYVIMGDSDDSYDFGDVPRFLDKLKEGNDLVMGNRFQGGIEPGAMPFLHKYLGNPVLSFTGRLFFNIPVNDFHCGLRAFDRDAVLNLGLSTSGMEFASEMVVKAALHNLKIAEIPTKLSQDGRSRPPHLNTWQDGWRHLRFLLLYSPKWLFLYPGLALVLFGLIITSILYATPVTINNVTFDIHTMLYFSMLTVVGSQIVLFYYLSKFYAAKSSLIPGGEIWIQQFNRWFSLEKGIGLGAFFLLAGVALAISSFLVWSKYAYGDLEPETVLRLVIPAVTFVLLGVQLVFNSFFISVLGLKTMQ</sequence>
<dbReference type="CDD" id="cd04179">
    <property type="entry name" value="DPM_DPG-synthase_like"/>
    <property type="match status" value="1"/>
</dbReference>
<protein>
    <submittedName>
        <fullName evidence="4">Dolichol-p-glucose synthetase</fullName>
    </submittedName>
</protein>
<keyword evidence="5" id="KW-1185">Reference proteome</keyword>
<dbReference type="InterPro" id="IPR050256">
    <property type="entry name" value="Glycosyltransferase_2"/>
</dbReference>
<name>A0A0E9M071_9BACT</name>
<dbReference type="Pfam" id="PF26629">
    <property type="entry name" value="GT2_TM_C"/>
    <property type="match status" value="1"/>
</dbReference>
<dbReference type="InterPro" id="IPR058718">
    <property type="entry name" value="Agl6_TM_C"/>
</dbReference>
<dbReference type="InterPro" id="IPR029044">
    <property type="entry name" value="Nucleotide-diphossugar_trans"/>
</dbReference>
<organism evidence="4 5">
    <name type="scientific">Geofilum rubicundum JCM 15548</name>
    <dbReference type="NCBI Taxonomy" id="1236989"/>
    <lineage>
        <taxon>Bacteria</taxon>
        <taxon>Pseudomonadati</taxon>
        <taxon>Bacteroidota</taxon>
        <taxon>Bacteroidia</taxon>
        <taxon>Marinilabiliales</taxon>
        <taxon>Marinilabiliaceae</taxon>
        <taxon>Geofilum</taxon>
    </lineage>
</organism>
<feature type="domain" description="Glycosyltransferase 2-like" evidence="2">
    <location>
        <begin position="1"/>
        <end position="157"/>
    </location>
</feature>
<evidence type="ECO:0000313" key="4">
    <source>
        <dbReference type="EMBL" id="GAO30515.1"/>
    </source>
</evidence>
<dbReference type="SUPFAM" id="SSF53448">
    <property type="entry name" value="Nucleotide-diphospho-sugar transferases"/>
    <property type="match status" value="1"/>
</dbReference>
<dbReference type="InterPro" id="IPR001173">
    <property type="entry name" value="Glyco_trans_2-like"/>
</dbReference>
<feature type="transmembrane region" description="Helical" evidence="1">
    <location>
        <begin position="309"/>
        <end position="330"/>
    </location>
</feature>
<evidence type="ECO:0000256" key="1">
    <source>
        <dbReference type="SAM" id="Phobius"/>
    </source>
</evidence>
<dbReference type="Gene3D" id="3.90.550.10">
    <property type="entry name" value="Spore Coat Polysaccharide Biosynthesis Protein SpsA, Chain A"/>
    <property type="match status" value="1"/>
</dbReference>
<dbReference type="STRING" id="1236989.JCM15548_12792"/>
<evidence type="ECO:0000313" key="5">
    <source>
        <dbReference type="Proteomes" id="UP000032900"/>
    </source>
</evidence>
<evidence type="ECO:0000259" key="2">
    <source>
        <dbReference type="Pfam" id="PF00535"/>
    </source>
</evidence>
<accession>A0A0E9M071</accession>
<dbReference type="Proteomes" id="UP000032900">
    <property type="component" value="Unassembled WGS sequence"/>
</dbReference>
<comment type="caution">
    <text evidence="4">The sequence shown here is derived from an EMBL/GenBank/DDBJ whole genome shotgun (WGS) entry which is preliminary data.</text>
</comment>
<dbReference type="PANTHER" id="PTHR48090">
    <property type="entry name" value="UNDECAPRENYL-PHOSPHATE 4-DEOXY-4-FORMAMIDO-L-ARABINOSE TRANSFERASE-RELATED"/>
    <property type="match status" value="1"/>
</dbReference>
<dbReference type="PANTHER" id="PTHR48090:SF7">
    <property type="entry name" value="RFBJ PROTEIN"/>
    <property type="match status" value="1"/>
</dbReference>
<dbReference type="AlphaFoldDB" id="A0A0E9M071"/>
<feature type="transmembrane region" description="Helical" evidence="1">
    <location>
        <begin position="256"/>
        <end position="278"/>
    </location>
</feature>
<dbReference type="Pfam" id="PF00535">
    <property type="entry name" value="Glycos_transf_2"/>
    <property type="match status" value="1"/>
</dbReference>
<keyword evidence="1" id="KW-1133">Transmembrane helix</keyword>
<dbReference type="EMBL" id="BAZW01000024">
    <property type="protein sequence ID" value="GAO30515.1"/>
    <property type="molecule type" value="Genomic_DNA"/>
</dbReference>
<proteinExistence type="predicted"/>